<evidence type="ECO:0000256" key="1">
    <source>
        <dbReference type="SAM" id="Phobius"/>
    </source>
</evidence>
<dbReference type="PANTHER" id="PTHR35335">
    <property type="entry name" value="UPF0716 PROTEIN FXSA"/>
    <property type="match status" value="1"/>
</dbReference>
<proteinExistence type="predicted"/>
<feature type="transmembrane region" description="Helical" evidence="1">
    <location>
        <begin position="6"/>
        <end position="24"/>
    </location>
</feature>
<protein>
    <submittedName>
        <fullName evidence="2">Cytoplasmic membrane protein FsxA</fullName>
    </submittedName>
</protein>
<dbReference type="Proteomes" id="UP000053060">
    <property type="component" value="Unassembled WGS sequence"/>
</dbReference>
<organism evidence="2 3">
    <name type="scientific">Rhodococcus pyridinivorans KG-16</name>
    <dbReference type="NCBI Taxonomy" id="1441730"/>
    <lineage>
        <taxon>Bacteria</taxon>
        <taxon>Bacillati</taxon>
        <taxon>Actinomycetota</taxon>
        <taxon>Actinomycetes</taxon>
        <taxon>Mycobacteriales</taxon>
        <taxon>Nocardiaceae</taxon>
        <taxon>Rhodococcus</taxon>
    </lineage>
</organism>
<dbReference type="AlphaFoldDB" id="A0A0V9UH52"/>
<dbReference type="GO" id="GO:0016020">
    <property type="term" value="C:membrane"/>
    <property type="evidence" value="ECO:0007669"/>
    <property type="project" value="InterPro"/>
</dbReference>
<evidence type="ECO:0000313" key="3">
    <source>
        <dbReference type="Proteomes" id="UP000053060"/>
    </source>
</evidence>
<reference evidence="2 3" key="2">
    <citation type="journal article" date="2016" name="Genome Announc.">
        <title>Draft Genome Sequence of a Versatile Hydrocarbon-Degrading Bacterium, Rhodococcus pyridinivorans Strain KG-16, Collected from Oil Fields in India.</title>
        <authorList>
            <person name="Aggarwal R.K."/>
            <person name="Dawar C."/>
            <person name="Phanindranath R."/>
            <person name="Mutnuri L."/>
            <person name="Dayal A.M."/>
        </authorList>
    </citation>
    <scope>NUCLEOTIDE SEQUENCE [LARGE SCALE GENOMIC DNA]</scope>
    <source>
        <strain evidence="2 3">KG-16</strain>
    </source>
</reference>
<accession>A0A0V9UH52</accession>
<dbReference type="InterPro" id="IPR007313">
    <property type="entry name" value="FxsA"/>
</dbReference>
<keyword evidence="1" id="KW-0472">Membrane</keyword>
<dbReference type="PANTHER" id="PTHR35335:SF1">
    <property type="entry name" value="UPF0716 PROTEIN FXSA"/>
    <property type="match status" value="1"/>
</dbReference>
<reference evidence="3" key="1">
    <citation type="submission" date="2015-01" db="EMBL/GenBank/DDBJ databases">
        <title>Draft genome sequence of Rhodococcus pyridinivorans strain KG-16, a hydrocarbon-degrading bacterium.</title>
        <authorList>
            <person name="Aggarwal R.K."/>
            <person name="Dawar C."/>
        </authorList>
    </citation>
    <scope>NUCLEOTIDE SEQUENCE [LARGE SCALE GENOMIC DNA]</scope>
    <source>
        <strain evidence="3">KG-16</strain>
    </source>
</reference>
<feature type="transmembrane region" description="Helical" evidence="1">
    <location>
        <begin position="77"/>
        <end position="102"/>
    </location>
</feature>
<name>A0A0V9UH52_9NOCA</name>
<dbReference type="RefSeq" id="WP_060653054.1">
    <property type="nucleotide sequence ID" value="NZ_AZXY01000009.1"/>
</dbReference>
<keyword evidence="1" id="KW-0812">Transmembrane</keyword>
<dbReference type="NCBIfam" id="NF008528">
    <property type="entry name" value="PRK11463.1-2"/>
    <property type="match status" value="1"/>
</dbReference>
<sequence length="180" mass="18801">MYPLLFVLYVVAEIAVLAWLGSTLGALATVLIFLGVSAAGYLVLAALGRRALRNLGELRGGRAPRANSPEQVLTDGALIGAGAALVLIPGIVSTVLGVVFLLPTRAALRPVVRTLVARRARATGFSAQRLVVVDGQVVDHSVVGGAPHLTGGPAVTEQVDDRGTVLEGEIVETPRRREER</sequence>
<dbReference type="PATRIC" id="fig|1441730.3.peg.3737"/>
<keyword evidence="1" id="KW-1133">Transmembrane helix</keyword>
<gene>
    <name evidence="2" type="ORF">Z045_17925</name>
</gene>
<evidence type="ECO:0000313" key="2">
    <source>
        <dbReference type="EMBL" id="KSZ57365.1"/>
    </source>
</evidence>
<comment type="caution">
    <text evidence="2">The sequence shown here is derived from an EMBL/GenBank/DDBJ whole genome shotgun (WGS) entry which is preliminary data.</text>
</comment>
<dbReference type="EMBL" id="AZXY01000009">
    <property type="protein sequence ID" value="KSZ57365.1"/>
    <property type="molecule type" value="Genomic_DNA"/>
</dbReference>
<feature type="transmembrane region" description="Helical" evidence="1">
    <location>
        <begin position="31"/>
        <end position="48"/>
    </location>
</feature>
<dbReference type="Pfam" id="PF04186">
    <property type="entry name" value="FxsA"/>
    <property type="match status" value="1"/>
</dbReference>